<dbReference type="EMBL" id="JAEAOA010002354">
    <property type="protein sequence ID" value="KAK3597901.1"/>
    <property type="molecule type" value="Genomic_DNA"/>
</dbReference>
<evidence type="ECO:0000256" key="1">
    <source>
        <dbReference type="ARBA" id="ARBA00010603"/>
    </source>
</evidence>
<dbReference type="AlphaFoldDB" id="A0AAE0W1E5"/>
<accession>A0AAE0W1E5</accession>
<reference evidence="5" key="3">
    <citation type="submission" date="2023-05" db="EMBL/GenBank/DDBJ databases">
        <authorList>
            <person name="Smith C.H."/>
        </authorList>
    </citation>
    <scope>NUCLEOTIDE SEQUENCE</scope>
    <source>
        <strain evidence="5">CHS0354</strain>
        <tissue evidence="5">Mantle</tissue>
    </source>
</reference>
<keyword evidence="6" id="KW-1185">Reference proteome</keyword>
<reference evidence="5" key="1">
    <citation type="journal article" date="2021" name="Genome Biol. Evol.">
        <title>A High-Quality Reference Genome for a Parasitic Bivalve with Doubly Uniparental Inheritance (Bivalvia: Unionida).</title>
        <authorList>
            <person name="Smith C.H."/>
        </authorList>
    </citation>
    <scope>NUCLEOTIDE SEQUENCE</scope>
    <source>
        <strain evidence="5">CHS0354</strain>
    </source>
</reference>
<dbReference type="GO" id="GO:0005794">
    <property type="term" value="C:Golgi apparatus"/>
    <property type="evidence" value="ECO:0007669"/>
    <property type="project" value="TreeGrafter"/>
</dbReference>
<keyword evidence="4" id="KW-0449">Lipoprotein</keyword>
<evidence type="ECO:0000313" key="6">
    <source>
        <dbReference type="Proteomes" id="UP001195483"/>
    </source>
</evidence>
<evidence type="ECO:0000313" key="5">
    <source>
        <dbReference type="EMBL" id="KAK3597901.1"/>
    </source>
</evidence>
<name>A0AAE0W1E5_9BIVA</name>
<dbReference type="PANTHER" id="PTHR12895:SF9">
    <property type="entry name" value="DYMECLIN"/>
    <property type="match status" value="1"/>
</dbReference>
<dbReference type="InterPro" id="IPR019142">
    <property type="entry name" value="Dymeclin"/>
</dbReference>
<comment type="caution">
    <text evidence="5">The sequence shown here is derived from an EMBL/GenBank/DDBJ whole genome shotgun (WGS) entry which is preliminary data.</text>
</comment>
<keyword evidence="3" id="KW-0519">Myristate</keyword>
<proteinExistence type="inferred from homology"/>
<dbReference type="GO" id="GO:0007030">
    <property type="term" value="P:Golgi organization"/>
    <property type="evidence" value="ECO:0007669"/>
    <property type="project" value="TreeGrafter"/>
</dbReference>
<reference evidence="5" key="2">
    <citation type="journal article" date="2021" name="Genome Biol. Evol.">
        <title>Developing a high-quality reference genome for a parasitic bivalve with doubly uniparental inheritance (Bivalvia: Unionida).</title>
        <authorList>
            <person name="Smith C.H."/>
        </authorList>
    </citation>
    <scope>NUCLEOTIDE SEQUENCE</scope>
    <source>
        <strain evidence="5">CHS0354</strain>
        <tissue evidence="5">Mantle</tissue>
    </source>
</reference>
<evidence type="ECO:0000256" key="4">
    <source>
        <dbReference type="ARBA" id="ARBA00023288"/>
    </source>
</evidence>
<dbReference type="PANTHER" id="PTHR12895">
    <property type="entry name" value="DYMECLIN"/>
    <property type="match status" value="1"/>
</dbReference>
<sequence length="715" mass="81590">MGANSSSFSELAGNDYLRRFSGTESISPIDPFWNQFLSYTFLIPINRRWLCLRVIHVTFMNLENCIYISDSKLLEESTAAICKNLAINNCKTGNFSALIKNFLVRCTELKASAQCEDFVETITFESRQVNIFTWQTYNALFVIRSVCKYLVEHLSEELVIQQFDVQQSQAEGYTAPEDHGPLGEQLITSLVELLVDVPVLNFTYALHLEALNTLVVLTSIQMFQPSPTSKFVIFRYIMQGKCSIHACLLVKTLLRNFMNQEKCPAELYKNITDSVGAIASVTASLASSLWSVVTLGMSGSKEKKKEEEFNETLLANQSLLFLLVLANHCTTARGLQNPYRQALISFTNSQDQSSASPSRVTATFKIDYTQLYKVLCETLRDDQTTLLLYLLIHQNSLMKAFILSRTNIDQLVMPLLKILYHAQDRNSHHIYMALIILLILSEDDLFSKAVHDIAVTNVPWFKERTVSEISLGGLLIVVVIRTIQYNMTRMRDKYLHTNCLAALANMSAQFNNLHPYVAQRIVSLFALLCRKHSRMIDQLREAAVTSGNRKTDDNSGQSTEQDLMQDLAVLEEVIRMVLEIINSCLTNSLHHNPNLVYSLLYQKDHFYIFRTHPTFQDIIQNIDTVLSFFSTRLEQNGMNLSPAEVLQIIKQGALTFRRDKLKKFPDLKFKYVEEESPEEFFIPYIWSLVYHSSNMYFNASKIILFSLASGPEQTS</sequence>
<evidence type="ECO:0000256" key="3">
    <source>
        <dbReference type="ARBA" id="ARBA00022707"/>
    </source>
</evidence>
<organism evidence="5 6">
    <name type="scientific">Potamilus streckersoni</name>
    <dbReference type="NCBI Taxonomy" id="2493646"/>
    <lineage>
        <taxon>Eukaryota</taxon>
        <taxon>Metazoa</taxon>
        <taxon>Spiralia</taxon>
        <taxon>Lophotrochozoa</taxon>
        <taxon>Mollusca</taxon>
        <taxon>Bivalvia</taxon>
        <taxon>Autobranchia</taxon>
        <taxon>Heteroconchia</taxon>
        <taxon>Palaeoheterodonta</taxon>
        <taxon>Unionida</taxon>
        <taxon>Unionoidea</taxon>
        <taxon>Unionidae</taxon>
        <taxon>Ambleminae</taxon>
        <taxon>Lampsilini</taxon>
        <taxon>Potamilus</taxon>
    </lineage>
</organism>
<dbReference type="Proteomes" id="UP001195483">
    <property type="component" value="Unassembled WGS sequence"/>
</dbReference>
<comment type="similarity">
    <text evidence="1">Belongs to the dymeclin family.</text>
</comment>
<protein>
    <recommendedName>
        <fullName evidence="2">Dymeclin</fullName>
    </recommendedName>
</protein>
<gene>
    <name evidence="5" type="ORF">CHS0354_042238</name>
</gene>
<dbReference type="Pfam" id="PF09742">
    <property type="entry name" value="Dymeclin"/>
    <property type="match status" value="1"/>
</dbReference>
<evidence type="ECO:0000256" key="2">
    <source>
        <dbReference type="ARBA" id="ARBA00015736"/>
    </source>
</evidence>